<dbReference type="RefSeq" id="YP_010755376.1">
    <property type="nucleotide sequence ID" value="NC_073469.1"/>
</dbReference>
<dbReference type="Proteomes" id="UP001063033">
    <property type="component" value="Segment"/>
</dbReference>
<dbReference type="GeneID" id="80020028"/>
<reference evidence="1" key="1">
    <citation type="submission" date="2022-08" db="EMBL/GenBank/DDBJ databases">
        <authorList>
            <person name="Dojs M.A."/>
            <person name="Fleischacker C.L."/>
            <person name="Jackson S.M."/>
            <person name="Feiring S.B."/>
            <person name="Webb R.J."/>
            <person name="Schaefbauer A.B."/>
            <person name="Vigness C.A."/>
            <person name="Boyle B.L."/>
            <person name="Frank J.R."/>
            <person name="Fleischacker T.C."/>
            <person name="Ackerman S.B."/>
            <person name="Balish M.F."/>
            <person name="Garlena R.A."/>
            <person name="Russell D.A."/>
            <person name="Jacobs-Sera D."/>
            <person name="Hatfull G.F."/>
        </authorList>
    </citation>
    <scope>NUCLEOTIDE SEQUENCE</scope>
</reference>
<accession>A0A977PRZ9</accession>
<evidence type="ECO:0000313" key="2">
    <source>
        <dbReference type="Proteomes" id="UP001063033"/>
    </source>
</evidence>
<dbReference type="KEGG" id="vg:80020028"/>
<evidence type="ECO:0000313" key="1">
    <source>
        <dbReference type="EMBL" id="UXE04769.1"/>
    </source>
</evidence>
<sequence length="94" mass="10146">MSSFETAAKITHAQADLIASALRDAGMDTRVMAGSNRPIFTDCTGAQVMATVIALVARGELPLPFLIGQDWQTVSFEENDADGRWSSVELTWAD</sequence>
<proteinExistence type="predicted"/>
<name>A0A977PRZ9_9CAUD</name>
<keyword evidence="2" id="KW-1185">Reference proteome</keyword>
<organism evidence="1 2">
    <name type="scientific">Arthrobacter phage Shambre1</name>
    <dbReference type="NCBI Taxonomy" id="2927284"/>
    <lineage>
        <taxon>Viruses</taxon>
        <taxon>Duplodnaviria</taxon>
        <taxon>Heunggongvirae</taxon>
        <taxon>Uroviricota</taxon>
        <taxon>Caudoviricetes</taxon>
        <taxon>Bismarckvirus</taxon>
        <taxon>Bismarckvirus shambre1</taxon>
    </lineage>
</organism>
<gene>
    <name evidence="1" type="primary">33</name>
    <name evidence="1" type="ORF">SEA_SHAMBRE1_33</name>
</gene>
<dbReference type="EMBL" id="OP297545">
    <property type="protein sequence ID" value="UXE04769.1"/>
    <property type="molecule type" value="Genomic_DNA"/>
</dbReference>
<protein>
    <submittedName>
        <fullName evidence="1">Uncharacterized protein</fullName>
    </submittedName>
</protein>